<evidence type="ECO:0000256" key="6">
    <source>
        <dbReference type="RuleBase" id="RU000559"/>
    </source>
</evidence>
<dbReference type="AlphaFoldDB" id="A0A2H0REK0"/>
<evidence type="ECO:0000256" key="7">
    <source>
        <dbReference type="SAM" id="MobiDB-lite"/>
    </source>
</evidence>
<feature type="compositionally biased region" description="Polar residues" evidence="7">
    <location>
        <begin position="132"/>
        <end position="149"/>
    </location>
</feature>
<dbReference type="InterPro" id="IPR018257">
    <property type="entry name" value="Ribosomal_bL19_CS"/>
</dbReference>
<proteinExistence type="inferred from homology"/>
<dbReference type="EMBL" id="PCYI01000016">
    <property type="protein sequence ID" value="PIR44923.1"/>
    <property type="molecule type" value="Genomic_DNA"/>
</dbReference>
<name>A0A2H0REK0_9BACT</name>
<comment type="similarity">
    <text evidence="1 5 6">Belongs to the bacterial ribosomal protein bL19 family.</text>
</comment>
<protein>
    <recommendedName>
        <fullName evidence="4 5">Large ribosomal subunit protein bL19</fullName>
    </recommendedName>
</protein>
<dbReference type="PANTHER" id="PTHR15680:SF9">
    <property type="entry name" value="LARGE RIBOSOMAL SUBUNIT PROTEIN BL19M"/>
    <property type="match status" value="1"/>
</dbReference>
<gene>
    <name evidence="5" type="primary">rplS</name>
    <name evidence="8" type="ORF">COV10_02260</name>
</gene>
<dbReference type="PROSITE" id="PS01015">
    <property type="entry name" value="RIBOSOMAL_L19"/>
    <property type="match status" value="1"/>
</dbReference>
<evidence type="ECO:0000313" key="8">
    <source>
        <dbReference type="EMBL" id="PIR44923.1"/>
    </source>
</evidence>
<dbReference type="Pfam" id="PF01245">
    <property type="entry name" value="Ribosomal_L19"/>
    <property type="match status" value="1"/>
</dbReference>
<dbReference type="GO" id="GO:0003735">
    <property type="term" value="F:structural constituent of ribosome"/>
    <property type="evidence" value="ECO:0007669"/>
    <property type="project" value="InterPro"/>
</dbReference>
<dbReference type="GO" id="GO:0006412">
    <property type="term" value="P:translation"/>
    <property type="evidence" value="ECO:0007669"/>
    <property type="project" value="UniProtKB-UniRule"/>
</dbReference>
<dbReference type="PRINTS" id="PR00061">
    <property type="entry name" value="RIBOSOMALL19"/>
</dbReference>
<feature type="region of interest" description="Disordered" evidence="7">
    <location>
        <begin position="112"/>
        <end position="149"/>
    </location>
</feature>
<evidence type="ECO:0000256" key="5">
    <source>
        <dbReference type="HAMAP-Rule" id="MF_00402"/>
    </source>
</evidence>
<evidence type="ECO:0000256" key="2">
    <source>
        <dbReference type="ARBA" id="ARBA00022980"/>
    </source>
</evidence>
<organism evidence="8 9">
    <name type="scientific">Candidatus Vogelbacteria bacterium CG10_big_fil_rev_8_21_14_0_10_51_16</name>
    <dbReference type="NCBI Taxonomy" id="1975045"/>
    <lineage>
        <taxon>Bacteria</taxon>
        <taxon>Candidatus Vogeliibacteriota</taxon>
    </lineage>
</organism>
<keyword evidence="2 5" id="KW-0689">Ribosomal protein</keyword>
<dbReference type="SUPFAM" id="SSF50104">
    <property type="entry name" value="Translation proteins SH3-like domain"/>
    <property type="match status" value="1"/>
</dbReference>
<accession>A0A2H0REK0</accession>
<sequence length="164" mass="18345">MTKRLIISPVDIEKRQALAIRAGDVVRVSLKIQEKGKTRLQAFEGMVIAVKHGTEAGGSFTVRKVASGVGVERIFPLYSPAIDKIEVVRRAKVRRAKLYFIREKVARQIRKKMRRERSTTGTVDVVDESAPKLSTEQQTDAKNIETNNIDIAAEAEKEVEETLA</sequence>
<dbReference type="InterPro" id="IPR008991">
    <property type="entry name" value="Translation_prot_SH3-like_sf"/>
</dbReference>
<dbReference type="Gene3D" id="2.30.30.790">
    <property type="match status" value="1"/>
</dbReference>
<keyword evidence="3 5" id="KW-0687">Ribonucleoprotein</keyword>
<reference evidence="8 9" key="1">
    <citation type="submission" date="2017-09" db="EMBL/GenBank/DDBJ databases">
        <title>Depth-based differentiation of microbial function through sediment-hosted aquifers and enrichment of novel symbionts in the deep terrestrial subsurface.</title>
        <authorList>
            <person name="Probst A.J."/>
            <person name="Ladd B."/>
            <person name="Jarett J.K."/>
            <person name="Geller-Mcgrath D.E."/>
            <person name="Sieber C.M."/>
            <person name="Emerson J.B."/>
            <person name="Anantharaman K."/>
            <person name="Thomas B.C."/>
            <person name="Malmstrom R."/>
            <person name="Stieglmeier M."/>
            <person name="Klingl A."/>
            <person name="Woyke T."/>
            <person name="Ryan C.M."/>
            <person name="Banfield J.F."/>
        </authorList>
    </citation>
    <scope>NUCLEOTIDE SEQUENCE [LARGE SCALE GENOMIC DNA]</scope>
    <source>
        <strain evidence="8">CG10_big_fil_rev_8_21_14_0_10_51_16</strain>
    </source>
</reference>
<evidence type="ECO:0000256" key="4">
    <source>
        <dbReference type="ARBA" id="ARBA00035171"/>
    </source>
</evidence>
<dbReference type="GO" id="GO:0022625">
    <property type="term" value="C:cytosolic large ribosomal subunit"/>
    <property type="evidence" value="ECO:0007669"/>
    <property type="project" value="TreeGrafter"/>
</dbReference>
<dbReference type="HAMAP" id="MF_00402">
    <property type="entry name" value="Ribosomal_bL19"/>
    <property type="match status" value="1"/>
</dbReference>
<dbReference type="InterPro" id="IPR038657">
    <property type="entry name" value="Ribosomal_bL19_sf"/>
</dbReference>
<comment type="function">
    <text evidence="5 6">This protein is located at the 30S-50S ribosomal subunit interface and may play a role in the structure and function of the aminoacyl-tRNA binding site.</text>
</comment>
<dbReference type="PANTHER" id="PTHR15680">
    <property type="entry name" value="RIBOSOMAL PROTEIN L19"/>
    <property type="match status" value="1"/>
</dbReference>
<evidence type="ECO:0000313" key="9">
    <source>
        <dbReference type="Proteomes" id="UP000228767"/>
    </source>
</evidence>
<dbReference type="InterPro" id="IPR001857">
    <property type="entry name" value="Ribosomal_bL19"/>
</dbReference>
<comment type="caution">
    <text evidence="8">The sequence shown here is derived from an EMBL/GenBank/DDBJ whole genome shotgun (WGS) entry which is preliminary data.</text>
</comment>
<evidence type="ECO:0000256" key="1">
    <source>
        <dbReference type="ARBA" id="ARBA00005781"/>
    </source>
</evidence>
<evidence type="ECO:0000256" key="3">
    <source>
        <dbReference type="ARBA" id="ARBA00023274"/>
    </source>
</evidence>
<dbReference type="Proteomes" id="UP000228767">
    <property type="component" value="Unassembled WGS sequence"/>
</dbReference>
<dbReference type="NCBIfam" id="TIGR01024">
    <property type="entry name" value="rplS_bact"/>
    <property type="match status" value="1"/>
</dbReference>